<comment type="similarity">
    <text evidence="1">Belongs to the bactofilin family.</text>
</comment>
<dbReference type="Proteomes" id="UP001431192">
    <property type="component" value="Unassembled WGS sequence"/>
</dbReference>
<evidence type="ECO:0000313" key="2">
    <source>
        <dbReference type="EMBL" id="MCT8987678.1"/>
    </source>
</evidence>
<organism evidence="2 3">
    <name type="scientific">Shewanella phaeophyticola</name>
    <dbReference type="NCBI Taxonomy" id="2978345"/>
    <lineage>
        <taxon>Bacteria</taxon>
        <taxon>Pseudomonadati</taxon>
        <taxon>Pseudomonadota</taxon>
        <taxon>Gammaproteobacteria</taxon>
        <taxon>Alteromonadales</taxon>
        <taxon>Shewanellaceae</taxon>
        <taxon>Shewanella</taxon>
    </lineage>
</organism>
<protein>
    <submittedName>
        <fullName evidence="2">Polymer-forming cytoskeletal protein</fullName>
    </submittedName>
</protein>
<evidence type="ECO:0000313" key="3">
    <source>
        <dbReference type="Proteomes" id="UP001431192"/>
    </source>
</evidence>
<dbReference type="PANTHER" id="PTHR35024:SF4">
    <property type="entry name" value="POLYMER-FORMING CYTOSKELETAL PROTEIN"/>
    <property type="match status" value="1"/>
</dbReference>
<gene>
    <name evidence="2" type="ORF">N4T56_15885</name>
</gene>
<dbReference type="Pfam" id="PF04519">
    <property type="entry name" value="Bactofilin"/>
    <property type="match status" value="1"/>
</dbReference>
<sequence length="75" mass="8006">MGTISSSSQINITVGGEVEGEVYCQEMRVSGVFKGKLHCNKLIIVSSGVVDGEVSSHQMEIYDGGQFVGMRSKGH</sequence>
<dbReference type="EMBL" id="JAODOQ010000001">
    <property type="protein sequence ID" value="MCT8987678.1"/>
    <property type="molecule type" value="Genomic_DNA"/>
</dbReference>
<name>A0ABT2P4X1_9GAMM</name>
<proteinExistence type="inferred from homology"/>
<evidence type="ECO:0000256" key="1">
    <source>
        <dbReference type="ARBA" id="ARBA00044755"/>
    </source>
</evidence>
<dbReference type="PANTHER" id="PTHR35024">
    <property type="entry name" value="HYPOTHETICAL CYTOSOLIC PROTEIN"/>
    <property type="match status" value="1"/>
</dbReference>
<accession>A0ABT2P4X1</accession>
<dbReference type="InterPro" id="IPR007607">
    <property type="entry name" value="BacA/B"/>
</dbReference>
<comment type="caution">
    <text evidence="2">The sequence shown here is derived from an EMBL/GenBank/DDBJ whole genome shotgun (WGS) entry which is preliminary data.</text>
</comment>
<keyword evidence="3" id="KW-1185">Reference proteome</keyword>
<reference evidence="2" key="1">
    <citation type="submission" date="2022-09" db="EMBL/GenBank/DDBJ databases">
        <title>Shewanella sp. KJ10-1 sp.nov, isolated from marine algae.</title>
        <authorList>
            <person name="Butt M."/>
            <person name="Lee J.K."/>
            <person name="Kim J.M."/>
            <person name="Choi D.G."/>
        </authorList>
    </citation>
    <scope>NUCLEOTIDE SEQUENCE</scope>
    <source>
        <strain evidence="2">KJ10-1</strain>
    </source>
</reference>